<dbReference type="EMBL" id="FNBL01000013">
    <property type="protein sequence ID" value="SDG16715.1"/>
    <property type="molecule type" value="Genomic_DNA"/>
</dbReference>
<feature type="domain" description="TniQ" evidence="1">
    <location>
        <begin position="17"/>
        <end position="151"/>
    </location>
</feature>
<protein>
    <submittedName>
        <fullName evidence="2">TniQ protein</fullName>
    </submittedName>
</protein>
<dbReference type="RefSeq" id="WP_245708046.1">
    <property type="nucleotide sequence ID" value="NZ_FNBL01000013.1"/>
</dbReference>
<evidence type="ECO:0000313" key="3">
    <source>
        <dbReference type="Proteomes" id="UP000182284"/>
    </source>
</evidence>
<reference evidence="2 3" key="1">
    <citation type="submission" date="2016-10" db="EMBL/GenBank/DDBJ databases">
        <authorList>
            <person name="de Groot N.N."/>
        </authorList>
    </citation>
    <scope>NUCLEOTIDE SEQUENCE [LARGE SCALE GENOMIC DNA]</scope>
    <source>
        <strain evidence="2 3">DSM 27375</strain>
    </source>
</reference>
<dbReference type="InterPro" id="IPR009492">
    <property type="entry name" value="TniQ"/>
</dbReference>
<evidence type="ECO:0000313" key="2">
    <source>
        <dbReference type="EMBL" id="SDG16715.1"/>
    </source>
</evidence>
<proteinExistence type="predicted"/>
<evidence type="ECO:0000259" key="1">
    <source>
        <dbReference type="Pfam" id="PF06527"/>
    </source>
</evidence>
<organism evidence="2 3">
    <name type="scientific">Celeribacter baekdonensis</name>
    <dbReference type="NCBI Taxonomy" id="875171"/>
    <lineage>
        <taxon>Bacteria</taxon>
        <taxon>Pseudomonadati</taxon>
        <taxon>Pseudomonadota</taxon>
        <taxon>Alphaproteobacteria</taxon>
        <taxon>Rhodobacterales</taxon>
        <taxon>Roseobacteraceae</taxon>
        <taxon>Celeribacter</taxon>
    </lineage>
</organism>
<dbReference type="Proteomes" id="UP000182284">
    <property type="component" value="Unassembled WGS sequence"/>
</dbReference>
<sequence length="522" mass="57853">MAKRIPAIPGMVFPQLPLTVQHPDFEPASSLLSRLAAKNGVQSIQQFCRDIAFPIEPLFRGERAAIEQLAGLAGCQAAALDRVSIRHLGRGHFRLRDEIVTTHMLHRSRVRVCPECVRSEVPTSAEAWHLPRRLQWKFVSLRTCPEHGCMLVSLPPEKFTKDGKDFTAQIRKHFDWVLSQAPVPAEQSAFEHYLTARVLKGRGDEWIDSLDLNVASRACEVLGLLLAKGPDVSLSGHTEKDWAQFGAAGFEVLKEGAEALSTCLRDQVAQVEGDRRFFAKVYGPLITWLRGSGLGEEFEPLRDVVRRQIFQTFSIRKGILVLGVPSEGITASNVPAVLPVTEFIRENARLLVRRGLAQHDDLGHVVLKGFVTEGMLKSFERERLAEAEGSLSASPDGTVCGPVERPALSRASGAETISIPDAARFLRVTARTVSYLAEHRFLERAKLVEGYRAGSFVFQASSLRMFHARYVSLGELVEETQHPQGALAMKLRNAGLDILAMPPDFSRIFWREDVDLSGLKAG</sequence>
<name>A0A1G7S112_9RHOB</name>
<dbReference type="Pfam" id="PF06527">
    <property type="entry name" value="TniQ"/>
    <property type="match status" value="1"/>
</dbReference>
<gene>
    <name evidence="2" type="ORF">SAMN04488117_11340</name>
</gene>
<dbReference type="AlphaFoldDB" id="A0A1G7S112"/>
<accession>A0A1G7S112</accession>